<dbReference type="EMBL" id="LJOW01000096">
    <property type="protein sequence ID" value="OBQ42612.1"/>
    <property type="molecule type" value="Genomic_DNA"/>
</dbReference>
<proteinExistence type="predicted"/>
<dbReference type="AlphaFoldDB" id="A0A1B7WZT8"/>
<dbReference type="Proteomes" id="UP000092093">
    <property type="component" value="Unassembled WGS sequence"/>
</dbReference>
<comment type="caution">
    <text evidence="2">The sequence shown here is derived from an EMBL/GenBank/DDBJ whole genome shotgun (WGS) entry which is preliminary data.</text>
</comment>
<organism evidence="2 3">
    <name type="scientific">Aphanizomenon flos-aquae WA102</name>
    <dbReference type="NCBI Taxonomy" id="1710896"/>
    <lineage>
        <taxon>Bacteria</taxon>
        <taxon>Bacillati</taxon>
        <taxon>Cyanobacteriota</taxon>
        <taxon>Cyanophyceae</taxon>
        <taxon>Nostocales</taxon>
        <taxon>Aphanizomenonaceae</taxon>
        <taxon>Aphanizomenon</taxon>
    </lineage>
</organism>
<sequence length="522" mass="56685">ILKGSETVETALGTNVPKAPETPRIEPTLGGKPKVTYADFQAQLQAKQQGGPAATLPPAPRIQTPTMPAPTQTQPFPEVKYAPKGKVNLGEQEQRKQILQRVGLENARESSILGDGFAAANEFQTSKVDAPVGQLYRDTLANERMALENFGQKIIERTGGTLGLDETALYDRGTRITKPFDDFKNVLQTQMDQSYAQAKQVAGTQPAVVPSDLQKFLDTNSNFTVNDSFMSLRRGVEAHLKENDLLDANGKVKPMTVEQAEGLRRYINSNWNNERSGIIGRLKDKIDNDVTKVAGEDVYKKARDIRTKIARLLDDPKGVAKIMDYDPQSPMNRAVPFEKIASTIERMDVDQQRHLIKLLKEMPDELRPQADAAIAEIKAQFANRILQEGSKNKGQWNAANVTKYLNDNNRKLGVLMEDKEIAQMVKDLHDAGHLVKYDASYPGAAIQAHNLIKLGAAPLLGTIGGAAGTAIGASMFGPGGAALGGTAGATLGAKRGVAMAEKSALKRAQKQMVPLKDVGKGK</sequence>
<gene>
    <name evidence="2" type="ORF">AN484_16960</name>
</gene>
<accession>A0A1B7WZT8</accession>
<evidence type="ECO:0000313" key="2">
    <source>
        <dbReference type="EMBL" id="OBQ42612.1"/>
    </source>
</evidence>
<protein>
    <submittedName>
        <fullName evidence="2">Uncharacterized protein</fullName>
    </submittedName>
</protein>
<feature type="compositionally biased region" description="Low complexity" evidence="1">
    <location>
        <begin position="63"/>
        <end position="75"/>
    </location>
</feature>
<feature type="non-terminal residue" evidence="2">
    <location>
        <position position="1"/>
    </location>
</feature>
<name>A0A1B7WZT8_APHFL</name>
<evidence type="ECO:0000313" key="3">
    <source>
        <dbReference type="Proteomes" id="UP000092093"/>
    </source>
</evidence>
<evidence type="ECO:0000256" key="1">
    <source>
        <dbReference type="SAM" id="MobiDB-lite"/>
    </source>
</evidence>
<feature type="region of interest" description="Disordered" evidence="1">
    <location>
        <begin position="46"/>
        <end position="76"/>
    </location>
</feature>
<reference evidence="2 3" key="1">
    <citation type="submission" date="2015-09" db="EMBL/GenBank/DDBJ databases">
        <title>Aphanizomenon flos-aquae WA102.</title>
        <authorList>
            <person name="Driscoll C."/>
        </authorList>
    </citation>
    <scope>NUCLEOTIDE SEQUENCE [LARGE SCALE GENOMIC DNA]</scope>
    <source>
        <strain evidence="2">WA102</strain>
    </source>
</reference>